<accession>A0A8T9D5H9</accession>
<evidence type="ECO:0008006" key="2">
    <source>
        <dbReference type="Google" id="ProtNLM"/>
    </source>
</evidence>
<organism evidence="1">
    <name type="scientific">Pseudo-nitzschia sp</name>
    <dbReference type="NCBI Taxonomy" id="1804765"/>
    <lineage>
        <taxon>Eukaryota</taxon>
        <taxon>Sar</taxon>
        <taxon>Stramenopiles</taxon>
        <taxon>Ochrophyta</taxon>
        <taxon>Bacillariophyta</taxon>
        <taxon>Bacillariophyceae</taxon>
        <taxon>Bacillariophycidae</taxon>
        <taxon>Bacillariales</taxon>
        <taxon>Bacillariaceae</taxon>
        <taxon>Pseudo-nitzschia</taxon>
    </lineage>
</organism>
<dbReference type="SUPFAM" id="SSF141571">
    <property type="entry name" value="Pentapeptide repeat-like"/>
    <property type="match status" value="1"/>
</dbReference>
<dbReference type="EMBL" id="MW853966">
    <property type="protein sequence ID" value="UBA15805.1"/>
    <property type="molecule type" value="Genomic_DNA"/>
</dbReference>
<dbReference type="Gene3D" id="2.160.20.80">
    <property type="entry name" value="E3 ubiquitin-protein ligase SopA"/>
    <property type="match status" value="1"/>
</dbReference>
<reference evidence="1" key="1">
    <citation type="submission" date="2021-04" db="EMBL/GenBank/DDBJ databases">
        <authorList>
            <person name="He Z."/>
            <person name="Chen Y."/>
            <person name="Chen N."/>
        </authorList>
    </citation>
    <scope>NUCLEOTIDE SEQUENCE</scope>
    <source>
        <strain evidence="1">CNS00097</strain>
    </source>
</reference>
<keyword evidence="1" id="KW-0150">Chloroplast</keyword>
<sequence>MNHSIQDLKCFQEDFKCCQSFEPEHIVENQIINCHTLYLYGVNPRQIFFKNCLFTNIFIHNVNACRFDSCIFHQVTMRKGMINDVELHDCVFYDSDLIDSDVNNSTLINCSLINIFSTSIWAVNCCLKDITFNPKTQEWFNPGHMFDMINCKIWRSNQWVYVPGFCDIRKFFNL</sequence>
<gene>
    <name evidence="1" type="primary">orf174</name>
</gene>
<dbReference type="EMBL" id="MW853966">
    <property type="protein sequence ID" value="UBA15858.1"/>
    <property type="molecule type" value="Genomic_DNA"/>
</dbReference>
<proteinExistence type="predicted"/>
<protein>
    <recommendedName>
        <fullName evidence="2">Pentapeptide repeat-containing protein</fullName>
    </recommendedName>
</protein>
<geneLocation type="chloroplast" evidence="1"/>
<evidence type="ECO:0000313" key="1">
    <source>
        <dbReference type="EMBL" id="UBA15805.1"/>
    </source>
</evidence>
<dbReference type="AlphaFoldDB" id="A0A8T9D5H9"/>
<keyword evidence="1" id="KW-0934">Plastid</keyword>
<name>A0A8T9D5H9_9STRA</name>